<reference evidence="1" key="2">
    <citation type="journal article" date="2015" name="Data Brief">
        <title>Shoot transcriptome of the giant reed, Arundo donax.</title>
        <authorList>
            <person name="Barrero R.A."/>
            <person name="Guerrero F.D."/>
            <person name="Moolhuijzen P."/>
            <person name="Goolsby J.A."/>
            <person name="Tidwell J."/>
            <person name="Bellgard S.E."/>
            <person name="Bellgard M.I."/>
        </authorList>
    </citation>
    <scope>NUCLEOTIDE SEQUENCE</scope>
    <source>
        <tissue evidence="1">Shoot tissue taken approximately 20 cm above the soil surface</tissue>
    </source>
</reference>
<dbReference type="EMBL" id="GBRH01264684">
    <property type="protein sequence ID" value="JAD33211.1"/>
    <property type="molecule type" value="Transcribed_RNA"/>
</dbReference>
<name>A0A0A8Z337_ARUDO</name>
<accession>A0A0A8Z337</accession>
<reference evidence="1" key="1">
    <citation type="submission" date="2014-09" db="EMBL/GenBank/DDBJ databases">
        <authorList>
            <person name="Magalhaes I.L.F."/>
            <person name="Oliveira U."/>
            <person name="Santos F.R."/>
            <person name="Vidigal T.H.D.A."/>
            <person name="Brescovit A.D."/>
            <person name="Santos A.J."/>
        </authorList>
    </citation>
    <scope>NUCLEOTIDE SEQUENCE</scope>
    <source>
        <tissue evidence="1">Shoot tissue taken approximately 20 cm above the soil surface</tissue>
    </source>
</reference>
<organism evidence="1">
    <name type="scientific">Arundo donax</name>
    <name type="common">Giant reed</name>
    <name type="synonym">Donax arundinaceus</name>
    <dbReference type="NCBI Taxonomy" id="35708"/>
    <lineage>
        <taxon>Eukaryota</taxon>
        <taxon>Viridiplantae</taxon>
        <taxon>Streptophyta</taxon>
        <taxon>Embryophyta</taxon>
        <taxon>Tracheophyta</taxon>
        <taxon>Spermatophyta</taxon>
        <taxon>Magnoliopsida</taxon>
        <taxon>Liliopsida</taxon>
        <taxon>Poales</taxon>
        <taxon>Poaceae</taxon>
        <taxon>PACMAD clade</taxon>
        <taxon>Arundinoideae</taxon>
        <taxon>Arundineae</taxon>
        <taxon>Arundo</taxon>
    </lineage>
</organism>
<evidence type="ECO:0000313" key="1">
    <source>
        <dbReference type="EMBL" id="JAD33211.1"/>
    </source>
</evidence>
<sequence>MHNNKQSKGP</sequence>
<proteinExistence type="predicted"/>
<protein>
    <submittedName>
        <fullName evidence="1">Uncharacterized protein</fullName>
    </submittedName>
</protein>